<dbReference type="EMBL" id="JALRMR010000017">
    <property type="protein sequence ID" value="MDT1975182.1"/>
    <property type="molecule type" value="Genomic_DNA"/>
</dbReference>
<sequence length="146" mass="17505">MKKRENELKDKIKTIITNNNDIINNLYFTVKKYAQELNVEQYMDDNKNYIFTNDLKGLSGAVYHKIVFIFKIAYIIEIQKYLKIKLPIVLDYPSGREVDQKNIEDIMNILNRDFKEKQIIIASIYEDYHFENISKIEIKKELFRGE</sequence>
<accession>A0AAW8RDU9</accession>
<dbReference type="AlphaFoldDB" id="A0AAW8RDU9"/>
<gene>
    <name evidence="1" type="ORF">MX635_12310</name>
</gene>
<comment type="caution">
    <text evidence="1">The sequence shown here is derived from an EMBL/GenBank/DDBJ whole genome shotgun (WGS) entry which is preliminary data.</text>
</comment>
<dbReference type="Proteomes" id="UP001249945">
    <property type="component" value="Unassembled WGS sequence"/>
</dbReference>
<name>A0AAW8RDU9_CARDV</name>
<evidence type="ECO:0000313" key="1">
    <source>
        <dbReference type="EMBL" id="MDT1975182.1"/>
    </source>
</evidence>
<reference evidence="1" key="1">
    <citation type="submission" date="2022-04" db="EMBL/GenBank/DDBJ databases">
        <title>Draft genome sequences of lactic acid bacteria (LAB) strains involved in meat spoilage.</title>
        <authorList>
            <person name="Palevich N."/>
        </authorList>
    </citation>
    <scope>NUCLEOTIDE SEQUENCE</scope>
    <source>
        <strain evidence="1">9-14</strain>
    </source>
</reference>
<dbReference type="RefSeq" id="WP_311780918.1">
    <property type="nucleotide sequence ID" value="NZ_JALRMR010000017.1"/>
</dbReference>
<organism evidence="1 2">
    <name type="scientific">Carnobacterium divergens</name>
    <name type="common">Lactobacillus divergens</name>
    <dbReference type="NCBI Taxonomy" id="2748"/>
    <lineage>
        <taxon>Bacteria</taxon>
        <taxon>Bacillati</taxon>
        <taxon>Bacillota</taxon>
        <taxon>Bacilli</taxon>
        <taxon>Lactobacillales</taxon>
        <taxon>Carnobacteriaceae</taxon>
        <taxon>Carnobacterium</taxon>
    </lineage>
</organism>
<protein>
    <submittedName>
        <fullName evidence="1">Uncharacterized protein</fullName>
    </submittedName>
</protein>
<evidence type="ECO:0000313" key="2">
    <source>
        <dbReference type="Proteomes" id="UP001249945"/>
    </source>
</evidence>
<proteinExistence type="predicted"/>